<dbReference type="EMBL" id="QYUL01000003">
    <property type="protein sequence ID" value="RJF79253.1"/>
    <property type="molecule type" value="Genomic_DNA"/>
</dbReference>
<dbReference type="InterPro" id="IPR025961">
    <property type="entry name" value="Metal_resist"/>
</dbReference>
<gene>
    <name evidence="1" type="ORF">D3877_20810</name>
</gene>
<evidence type="ECO:0000313" key="1">
    <source>
        <dbReference type="EMBL" id="RJF79253.1"/>
    </source>
</evidence>
<dbReference type="Pfam" id="PF13801">
    <property type="entry name" value="Metal_resist"/>
    <property type="match status" value="1"/>
</dbReference>
<name>A0A418VS00_9PROT</name>
<dbReference type="RefSeq" id="WP_119832711.1">
    <property type="nucleotide sequence ID" value="NZ_QYUL01000003.1"/>
</dbReference>
<comment type="caution">
    <text evidence="1">The sequence shown here is derived from an EMBL/GenBank/DDBJ whole genome shotgun (WGS) entry which is preliminary data.</text>
</comment>
<sequence length="151" mass="16351">MNGLAAFRLPSFVSLRALALLSVALNLFLGAMLLASRHPPGPPPYRPMPDRFVERIAPNLSDGDAARLRAAFEPQRARFAALSEEYRVAGQAVRALLESAPFDPQALRAAAEAARAKRRLISELTEETVFATLPDLSQAGRVRLIGSGRGF</sequence>
<proteinExistence type="predicted"/>
<organism evidence="1 2">
    <name type="scientific">Azospirillum cavernae</name>
    <dbReference type="NCBI Taxonomy" id="2320860"/>
    <lineage>
        <taxon>Bacteria</taxon>
        <taxon>Pseudomonadati</taxon>
        <taxon>Pseudomonadota</taxon>
        <taxon>Alphaproteobacteria</taxon>
        <taxon>Rhodospirillales</taxon>
        <taxon>Azospirillaceae</taxon>
        <taxon>Azospirillum</taxon>
    </lineage>
</organism>
<accession>A0A418VS00</accession>
<dbReference type="OrthoDB" id="7306923at2"/>
<protein>
    <submittedName>
        <fullName evidence="1">Periplasmic heavy metal sensor</fullName>
    </submittedName>
</protein>
<dbReference type="Proteomes" id="UP000283458">
    <property type="component" value="Unassembled WGS sequence"/>
</dbReference>
<keyword evidence="2" id="KW-1185">Reference proteome</keyword>
<dbReference type="AlphaFoldDB" id="A0A418VS00"/>
<reference evidence="1 2" key="1">
    <citation type="submission" date="2018-09" db="EMBL/GenBank/DDBJ databases">
        <authorList>
            <person name="Zhu H."/>
        </authorList>
    </citation>
    <scope>NUCLEOTIDE SEQUENCE [LARGE SCALE GENOMIC DNA]</scope>
    <source>
        <strain evidence="1 2">K2W22B-5</strain>
    </source>
</reference>
<evidence type="ECO:0000313" key="2">
    <source>
        <dbReference type="Proteomes" id="UP000283458"/>
    </source>
</evidence>